<dbReference type="RefSeq" id="WP_131484173.1">
    <property type="nucleotide sequence ID" value="NZ_SJDL01000071.1"/>
</dbReference>
<dbReference type="EMBL" id="SJDL01000071">
    <property type="protein sequence ID" value="TBW47407.1"/>
    <property type="molecule type" value="Genomic_DNA"/>
</dbReference>
<keyword evidence="3" id="KW-1185">Reference proteome</keyword>
<evidence type="ECO:0000259" key="1">
    <source>
        <dbReference type="SMART" id="SM00923"/>
    </source>
</evidence>
<protein>
    <submittedName>
        <fullName evidence="2">MbtH family NRPS accessory protein</fullName>
    </submittedName>
</protein>
<dbReference type="InterPro" id="IPR038020">
    <property type="entry name" value="MbtH-like_sf"/>
</dbReference>
<dbReference type="InterPro" id="IPR037407">
    <property type="entry name" value="MLP_fam"/>
</dbReference>
<dbReference type="SUPFAM" id="SSF160582">
    <property type="entry name" value="MbtH-like"/>
    <property type="match status" value="1"/>
</dbReference>
<dbReference type="Gene3D" id="3.90.820.10">
    <property type="entry name" value="Structural Genomics, Unknown Function 30-nov-00 1gh9 Mol_id"/>
    <property type="match status" value="1"/>
</dbReference>
<dbReference type="Pfam" id="PF03621">
    <property type="entry name" value="MbtH"/>
    <property type="match status" value="1"/>
</dbReference>
<proteinExistence type="predicted"/>
<evidence type="ECO:0000313" key="3">
    <source>
        <dbReference type="Proteomes" id="UP000313645"/>
    </source>
</evidence>
<organism evidence="2 3">
    <name type="scientific">Marinobacter halodurans</name>
    <dbReference type="NCBI Taxonomy" id="2528979"/>
    <lineage>
        <taxon>Bacteria</taxon>
        <taxon>Pseudomonadati</taxon>
        <taxon>Pseudomonadota</taxon>
        <taxon>Gammaproteobacteria</taxon>
        <taxon>Pseudomonadales</taxon>
        <taxon>Marinobacteraceae</taxon>
        <taxon>Marinobacter</taxon>
    </lineage>
</organism>
<sequence>MGNVQQEDFRDYTVVKNGEDQFSIWLAGKEVPSGWEEVGKKGSKAECLEYIKESWTDMTPRSVRNARSAQFKGAL</sequence>
<name>A0ABY1ZDK6_9GAMM</name>
<reference evidence="2 3" key="1">
    <citation type="submission" date="2019-02" db="EMBL/GenBank/DDBJ databases">
        <title>Marinobacter halodurans sp. nov., a marine bacterium isolated from sea tidal flat.</title>
        <authorList>
            <person name="Yoo Y."/>
            <person name="Lee D.W."/>
            <person name="Kim B.S."/>
            <person name="Kim J.-J."/>
        </authorList>
    </citation>
    <scope>NUCLEOTIDE SEQUENCE [LARGE SCALE GENOMIC DNA]</scope>
    <source>
        <strain evidence="2 3">YJ-S3-2</strain>
    </source>
</reference>
<accession>A0ABY1ZDK6</accession>
<dbReference type="PANTHER" id="PTHR38444">
    <property type="entry name" value="ENTEROBACTIN BIOSYNTHESIS PROTEIN YBDZ"/>
    <property type="match status" value="1"/>
</dbReference>
<dbReference type="Proteomes" id="UP000313645">
    <property type="component" value="Unassembled WGS sequence"/>
</dbReference>
<dbReference type="SMART" id="SM00923">
    <property type="entry name" value="MbtH"/>
    <property type="match status" value="1"/>
</dbReference>
<dbReference type="InterPro" id="IPR005153">
    <property type="entry name" value="MbtH-like_dom"/>
</dbReference>
<feature type="domain" description="MbtH-like" evidence="1">
    <location>
        <begin position="3"/>
        <end position="53"/>
    </location>
</feature>
<comment type="caution">
    <text evidence="2">The sequence shown here is derived from an EMBL/GenBank/DDBJ whole genome shotgun (WGS) entry which is preliminary data.</text>
</comment>
<gene>
    <name evidence="2" type="ORF">EZI54_22825</name>
</gene>
<dbReference type="PANTHER" id="PTHR38444:SF1">
    <property type="entry name" value="ENTEROBACTIN BIOSYNTHESIS PROTEIN YBDZ"/>
    <property type="match status" value="1"/>
</dbReference>
<evidence type="ECO:0000313" key="2">
    <source>
        <dbReference type="EMBL" id="TBW47407.1"/>
    </source>
</evidence>